<gene>
    <name evidence="18" type="ORF">TD95_000785</name>
</gene>
<evidence type="ECO:0000256" key="14">
    <source>
        <dbReference type="PIRSR" id="PIRSR627057-2"/>
    </source>
</evidence>
<keyword evidence="2 15" id="KW-0645">Protease</keyword>
<keyword evidence="3 15" id="KW-0812">Transmembrane</keyword>
<keyword evidence="5 15" id="KW-0378">Hydrolase</keyword>
<evidence type="ECO:0000256" key="4">
    <source>
        <dbReference type="ARBA" id="ARBA00022723"/>
    </source>
</evidence>
<evidence type="ECO:0000256" key="11">
    <source>
        <dbReference type="ARBA" id="ARBA00044456"/>
    </source>
</evidence>
<name>A0A0F4Z9K8_9PEZI</name>
<evidence type="ECO:0000256" key="10">
    <source>
        <dbReference type="ARBA" id="ARBA00023136"/>
    </source>
</evidence>
<evidence type="ECO:0000256" key="1">
    <source>
        <dbReference type="ARBA" id="ARBA00004477"/>
    </source>
</evidence>
<dbReference type="FunFam" id="3.30.2010.10:FF:000002">
    <property type="entry name" value="CAAX prenyl protease"/>
    <property type="match status" value="1"/>
</dbReference>
<reference evidence="18 19" key="1">
    <citation type="submission" date="2015-03" db="EMBL/GenBank/DDBJ databases">
        <authorList>
            <person name="Radwan O."/>
            <person name="Al-Naeli F.A."/>
            <person name="Rendon G.A."/>
            <person name="Fields C."/>
        </authorList>
    </citation>
    <scope>NUCLEOTIDE SEQUENCE [LARGE SCALE GENOMIC DNA]</scope>
    <source>
        <strain evidence="18">CR-DP1</strain>
    </source>
</reference>
<dbReference type="Gene3D" id="3.30.2010.10">
    <property type="entry name" value="Metalloproteases ('zincins'), catalytic domain"/>
    <property type="match status" value="1"/>
</dbReference>
<dbReference type="EC" id="3.4.24.84" evidence="15"/>
<evidence type="ECO:0000313" key="19">
    <source>
        <dbReference type="Proteomes" id="UP000033483"/>
    </source>
</evidence>
<comment type="similarity">
    <text evidence="12 15">Belongs to the peptidase M48A family.</text>
</comment>
<evidence type="ECO:0000256" key="5">
    <source>
        <dbReference type="ARBA" id="ARBA00022801"/>
    </source>
</evidence>
<keyword evidence="10 15" id="KW-0472">Membrane</keyword>
<proteinExistence type="inferred from homology"/>
<keyword evidence="9 15" id="KW-0482">Metalloprotease</keyword>
<dbReference type="EMBL" id="LAEV01001971">
    <property type="protein sequence ID" value="KKA26826.1"/>
    <property type="molecule type" value="Genomic_DNA"/>
</dbReference>
<feature type="active site" evidence="13">
    <location>
        <position position="255"/>
    </location>
</feature>
<keyword evidence="8 15" id="KW-1133">Transmembrane helix</keyword>
<feature type="binding site" evidence="14">
    <location>
        <position position="258"/>
    </location>
    <ligand>
        <name>Zn(2+)</name>
        <dbReference type="ChEBI" id="CHEBI:29105"/>
        <note>catalytic</note>
    </ligand>
</feature>
<dbReference type="GO" id="GO:0004222">
    <property type="term" value="F:metalloendopeptidase activity"/>
    <property type="evidence" value="ECO:0007669"/>
    <property type="project" value="UniProtKB-UniRule"/>
</dbReference>
<dbReference type="Pfam" id="PF01435">
    <property type="entry name" value="Peptidase_M48"/>
    <property type="match status" value="1"/>
</dbReference>
<feature type="domain" description="Peptidase M48" evidence="16">
    <location>
        <begin position="184"/>
        <end position="362"/>
    </location>
</feature>
<accession>A0A0F4Z9K8</accession>
<feature type="non-terminal residue" evidence="18">
    <location>
        <position position="376"/>
    </location>
</feature>
<evidence type="ECO:0000256" key="12">
    <source>
        <dbReference type="ARBA" id="ARBA00060927"/>
    </source>
</evidence>
<comment type="cofactor">
    <cofactor evidence="14 15">
        <name>Zn(2+)</name>
        <dbReference type="ChEBI" id="CHEBI:29105"/>
    </cofactor>
    <text evidence="14 15">Binds 1 zinc ion per subunit.</text>
</comment>
<feature type="transmembrane region" description="Helical" evidence="15">
    <location>
        <begin position="259"/>
        <end position="283"/>
    </location>
</feature>
<feature type="active site" description="Proton donor" evidence="13">
    <location>
        <position position="310"/>
    </location>
</feature>
<evidence type="ECO:0000259" key="16">
    <source>
        <dbReference type="Pfam" id="PF01435"/>
    </source>
</evidence>
<dbReference type="InterPro" id="IPR032456">
    <property type="entry name" value="Peptidase_M48_N"/>
</dbReference>
<dbReference type="GO" id="GO:0071586">
    <property type="term" value="P:CAAX-box protein processing"/>
    <property type="evidence" value="ECO:0007669"/>
    <property type="project" value="UniProtKB-UniRule"/>
</dbReference>
<comment type="catalytic activity">
    <reaction evidence="11 15">
        <text>Hydrolyzes the peptide bond -P2-(S-farnesyl or geranylgeranyl)C-P1'-P2'-P3'-COOH where P1' and P2' are amino acids with aliphatic side chains and P3' is any C-terminal residue.</text>
        <dbReference type="EC" id="3.4.24.84"/>
    </reaction>
</comment>
<evidence type="ECO:0000256" key="15">
    <source>
        <dbReference type="RuleBase" id="RU366005"/>
    </source>
</evidence>
<evidence type="ECO:0000256" key="2">
    <source>
        <dbReference type="ARBA" id="ARBA00022670"/>
    </source>
</evidence>
<dbReference type="InterPro" id="IPR027057">
    <property type="entry name" value="CAXX_Prtase_1"/>
</dbReference>
<keyword evidence="6 15" id="KW-0256">Endoplasmic reticulum</keyword>
<dbReference type="Proteomes" id="UP000033483">
    <property type="component" value="Unassembled WGS sequence"/>
</dbReference>
<dbReference type="OrthoDB" id="360839at2759"/>
<evidence type="ECO:0000256" key="9">
    <source>
        <dbReference type="ARBA" id="ARBA00023049"/>
    </source>
</evidence>
<feature type="domain" description="CAAX prenyl protease 1 N-terminal" evidence="17">
    <location>
        <begin position="5"/>
        <end position="176"/>
    </location>
</feature>
<feature type="binding site" evidence="14">
    <location>
        <position position="254"/>
    </location>
    <ligand>
        <name>Zn(2+)</name>
        <dbReference type="ChEBI" id="CHEBI:29105"/>
        <note>catalytic</note>
    </ligand>
</feature>
<evidence type="ECO:0000256" key="13">
    <source>
        <dbReference type="PIRSR" id="PIRSR627057-1"/>
    </source>
</evidence>
<keyword evidence="7 14" id="KW-0862">Zinc</keyword>
<feature type="transmembrane region" description="Helical" evidence="15">
    <location>
        <begin position="125"/>
        <end position="144"/>
    </location>
</feature>
<comment type="caution">
    <text evidence="18">The sequence shown here is derived from an EMBL/GenBank/DDBJ whole genome shotgun (WGS) entry which is preliminary data.</text>
</comment>
<evidence type="ECO:0000256" key="8">
    <source>
        <dbReference type="ARBA" id="ARBA00022989"/>
    </source>
</evidence>
<evidence type="ECO:0000256" key="7">
    <source>
        <dbReference type="ARBA" id="ARBA00022833"/>
    </source>
</evidence>
<evidence type="ECO:0000313" key="18">
    <source>
        <dbReference type="EMBL" id="KKA26826.1"/>
    </source>
</evidence>
<dbReference type="PANTHER" id="PTHR10120">
    <property type="entry name" value="CAAX PRENYL PROTEASE 1"/>
    <property type="match status" value="1"/>
</dbReference>
<feature type="transmembrane region" description="Helical" evidence="15">
    <location>
        <begin position="34"/>
        <end position="58"/>
    </location>
</feature>
<comment type="subcellular location">
    <subcellularLocation>
        <location evidence="1 15">Endoplasmic reticulum membrane</location>
        <topology evidence="1 15">Multi-pass membrane protein</topology>
    </subcellularLocation>
</comment>
<keyword evidence="19" id="KW-1185">Reference proteome</keyword>
<sequence>HIKSLSKPHKAVQHQISQEKFSDAKRYKLARLRFNIASGLWAQIVNALMVLYGVTLIWNFSTSIQHALASPSVLWQSVIFLVLYTSTQSALEVPVGYYDTFYVEGKHGFNNSSVKTYIFDQVKTFFITGIIIAIVSAASLKIVDLTGDSFFVYLLPAIICLQTFIQTIHPIFILPFSFLFSHVPLEDGELRTELAKLADKLSFPLHDVYVMDGSSRSSHSSAFFTGFPWKKQIFLYDTFLKQMTITGVVAVLAHELGHWSLSHMFVITGVEQLLFVIVLGLLLPSSTTLRSMKLSKSPAILLRLTLVLADRFAAQQGCRMSLSCALTKLQKENLSVGSDDWLYSCYFNNHPSIVERLENLAGEVDESKPLLHQESS</sequence>
<evidence type="ECO:0000256" key="3">
    <source>
        <dbReference type="ARBA" id="ARBA00022692"/>
    </source>
</evidence>
<dbReference type="InterPro" id="IPR001915">
    <property type="entry name" value="Peptidase_M48"/>
</dbReference>
<comment type="caution">
    <text evidence="15">Lacks conserved residue(s) required for the propagation of feature annotation.</text>
</comment>
<dbReference type="GO" id="GO:0046872">
    <property type="term" value="F:metal ion binding"/>
    <property type="evidence" value="ECO:0007669"/>
    <property type="project" value="UniProtKB-UniRule"/>
</dbReference>
<dbReference type="Pfam" id="PF16491">
    <property type="entry name" value="Peptidase_M48_N"/>
    <property type="match status" value="1"/>
</dbReference>
<feature type="non-terminal residue" evidence="18">
    <location>
        <position position="1"/>
    </location>
</feature>
<dbReference type="GO" id="GO:0005789">
    <property type="term" value="C:endoplasmic reticulum membrane"/>
    <property type="evidence" value="ECO:0007669"/>
    <property type="project" value="UniProtKB-SubCell"/>
</dbReference>
<comment type="function">
    <text evidence="15">Proteolytically removes the C-terminal three residues of farnesylated proteins.</text>
</comment>
<organism evidence="18 19">
    <name type="scientific">Thielaviopsis punctulata</name>
    <dbReference type="NCBI Taxonomy" id="72032"/>
    <lineage>
        <taxon>Eukaryota</taxon>
        <taxon>Fungi</taxon>
        <taxon>Dikarya</taxon>
        <taxon>Ascomycota</taxon>
        <taxon>Pezizomycotina</taxon>
        <taxon>Sordariomycetes</taxon>
        <taxon>Hypocreomycetidae</taxon>
        <taxon>Microascales</taxon>
        <taxon>Ceratocystidaceae</taxon>
        <taxon>Thielaviopsis</taxon>
    </lineage>
</organism>
<dbReference type="AlphaFoldDB" id="A0A0F4Z9K8"/>
<keyword evidence="4 14" id="KW-0479">Metal-binding</keyword>
<dbReference type="CDD" id="cd07343">
    <property type="entry name" value="M48A_Zmpste24p_like"/>
    <property type="match status" value="1"/>
</dbReference>
<evidence type="ECO:0000259" key="17">
    <source>
        <dbReference type="Pfam" id="PF16491"/>
    </source>
</evidence>
<protein>
    <recommendedName>
        <fullName evidence="15">CAAX prenyl protease</fullName>
        <ecNumber evidence="15">3.4.24.84</ecNumber>
    </recommendedName>
</protein>
<feature type="transmembrane region" description="Helical" evidence="15">
    <location>
        <begin position="150"/>
        <end position="174"/>
    </location>
</feature>
<evidence type="ECO:0000256" key="6">
    <source>
        <dbReference type="ARBA" id="ARBA00022824"/>
    </source>
</evidence>